<dbReference type="KEGG" id="haq:DU484_00270"/>
<dbReference type="InterPro" id="IPR006016">
    <property type="entry name" value="UspA"/>
</dbReference>
<dbReference type="PANTHER" id="PTHR46268:SF24">
    <property type="entry name" value="UNIVERSAL STRESS PROTEIN"/>
    <property type="match status" value="1"/>
</dbReference>
<protein>
    <submittedName>
        <fullName evidence="3">Universal stress protein</fullName>
    </submittedName>
</protein>
<name>A0A345E888_9EURY</name>
<dbReference type="Proteomes" id="UP000252985">
    <property type="component" value="Plasmid pCBA1112-01"/>
</dbReference>
<dbReference type="SUPFAM" id="SSF52402">
    <property type="entry name" value="Adenine nucleotide alpha hydrolases-like"/>
    <property type="match status" value="1"/>
</dbReference>
<gene>
    <name evidence="3" type="ORF">DU484_00270</name>
</gene>
<keyword evidence="3" id="KW-0614">Plasmid</keyword>
<evidence type="ECO:0000313" key="3">
    <source>
        <dbReference type="EMBL" id="AXG08410.1"/>
    </source>
</evidence>
<dbReference type="PRINTS" id="PR01438">
    <property type="entry name" value="UNVRSLSTRESS"/>
</dbReference>
<organism evidence="3 4">
    <name type="scientific">Haloplanus rubicundus</name>
    <dbReference type="NCBI Taxonomy" id="1547898"/>
    <lineage>
        <taxon>Archaea</taxon>
        <taxon>Methanobacteriati</taxon>
        <taxon>Methanobacteriota</taxon>
        <taxon>Stenosarchaea group</taxon>
        <taxon>Halobacteria</taxon>
        <taxon>Halobacteriales</taxon>
        <taxon>Haloferacaceae</taxon>
        <taxon>Haloplanus</taxon>
    </lineage>
</organism>
<feature type="domain" description="UspA" evidence="2">
    <location>
        <begin position="6"/>
        <end position="142"/>
    </location>
</feature>
<comment type="similarity">
    <text evidence="1">Belongs to the universal stress protein A family.</text>
</comment>
<dbReference type="EMBL" id="CP031147">
    <property type="protein sequence ID" value="AXG08410.1"/>
    <property type="molecule type" value="Genomic_DNA"/>
</dbReference>
<accession>A0A345E888</accession>
<dbReference type="GeneID" id="37285366"/>
<reference evidence="3 4" key="1">
    <citation type="submission" date="2018-07" db="EMBL/GenBank/DDBJ databases">
        <title>Genome sequences of Haloplanus sp. CBA1112.</title>
        <authorList>
            <person name="Kim Y.B."/>
            <person name="Roh S.W."/>
        </authorList>
    </citation>
    <scope>NUCLEOTIDE SEQUENCE [LARGE SCALE GENOMIC DNA]</scope>
    <source>
        <strain evidence="3 4">CBA1112</strain>
        <plasmid evidence="4">pcba1112-01</plasmid>
    </source>
</reference>
<dbReference type="InterPro" id="IPR014729">
    <property type="entry name" value="Rossmann-like_a/b/a_fold"/>
</dbReference>
<dbReference type="Pfam" id="PF00582">
    <property type="entry name" value="Usp"/>
    <property type="match status" value="1"/>
</dbReference>
<geneLocation type="plasmid" evidence="4">
    <name>pcba1112-01</name>
</geneLocation>
<dbReference type="Gene3D" id="3.40.50.620">
    <property type="entry name" value="HUPs"/>
    <property type="match status" value="1"/>
</dbReference>
<evidence type="ECO:0000259" key="2">
    <source>
        <dbReference type="Pfam" id="PF00582"/>
    </source>
</evidence>
<dbReference type="AlphaFoldDB" id="A0A345E888"/>
<proteinExistence type="inferred from homology"/>
<dbReference type="RefSeq" id="WP_114604734.1">
    <property type="nucleotide sequence ID" value="NZ_CP031147.1"/>
</dbReference>
<evidence type="ECO:0000256" key="1">
    <source>
        <dbReference type="ARBA" id="ARBA00008791"/>
    </source>
</evidence>
<dbReference type="PANTHER" id="PTHR46268">
    <property type="entry name" value="STRESS RESPONSE PROTEIN NHAX"/>
    <property type="match status" value="1"/>
</dbReference>
<sequence>MASVDEVLVAYDGTPLSEKALAHALDVYSDASITVLHVIDYIEESYTAKALVGDETLRKRAQERSAELLAEAEAKADEHDRVVKTESEIGKSADEILEYADTHGIDVIVIGSHGRSGIARMLMGSVAETVMKRASVPVTVVR</sequence>
<evidence type="ECO:0000313" key="4">
    <source>
        <dbReference type="Proteomes" id="UP000252985"/>
    </source>
</evidence>
<dbReference type="InterPro" id="IPR006015">
    <property type="entry name" value="Universal_stress_UspA"/>
</dbReference>
<dbReference type="CDD" id="cd00293">
    <property type="entry name" value="USP-like"/>
    <property type="match status" value="1"/>
</dbReference>